<comment type="caution">
    <text evidence="9">The sequence shown here is derived from an EMBL/GenBank/DDBJ whole genome shotgun (WGS) entry which is preliminary data.</text>
</comment>
<evidence type="ECO:0000259" key="6">
    <source>
        <dbReference type="Pfam" id="PF00586"/>
    </source>
</evidence>
<dbReference type="InterPro" id="IPR036188">
    <property type="entry name" value="FAD/NAD-bd_sf"/>
</dbReference>
<reference evidence="9" key="1">
    <citation type="submission" date="2020-10" db="EMBL/GenBank/DDBJ databases">
        <authorList>
            <person name="Castelo-Branco R."/>
            <person name="Eusebio N."/>
            <person name="Adriana R."/>
            <person name="Vieira A."/>
            <person name="Brugerolle De Fraissinette N."/>
            <person name="Rezende De Castro R."/>
            <person name="Schneider M.P."/>
            <person name="Vasconcelos V."/>
            <person name="Leao P.N."/>
        </authorList>
    </citation>
    <scope>NUCLEOTIDE SEQUENCE</scope>
    <source>
        <strain evidence="9">LEGE 07310</strain>
    </source>
</reference>
<sequence length="751" mass="81537">MQTAVPIHTDLVLVGGGHSHAIVLRRLGMQPLPSGVQLTLITNLTDTPYSGMLPCHISGRYDFDTAHIDLRPLTRFAQCRLFMDEMVGLDLDNQRVLCRRHPPVAYDLLSLDIGSTPTVAAVPGAAENAIAAKPVPHLLQAWQTYLDTLAAQPTATIGIVGGGVGGVELALNMQARLWQLMEQQGLPRSKVVVHLFHRGSQLATGRNRLTQWLLARKFRDRGIHTHLNESVCAVDPGRVICESGLTVECDRVFWVTNAAAPEWIADTGLATDSKGFIAVEDTLQSCSHPNIFAAGDIATMVNYNRPKAGVFAVRQGRPLAENLRRYLAEQPLQAYRPQKRFLNIIDTGTGTAIASRGPFAGESRLFRWWKDRIDQKFMGLFKEFPPMRPEQPEAVDSIQNAKPTMYCAGCGSKVGSLPLKKALQRVRAEAPSDADWPHREDIFSGLDQPDDAAVVRVPAGKLAVQTVDQFRAMLDDPYVFGQICVNHCLSDIFAMGATAAQVLAIATISYGTDAKQEETLYQLLSGAMQALAQSKTFLVGGHTTEGPELSLGFACNGWVEPDQIWRKSGLQPGQSLILTKPLGTGTLFAADMQLAAKGRWIDAAVASMAQSNQNAADCLRRYSTTACTDVTGFGLVGHLLEMVQASQADVILDLARLPVLSGARQTLAQGWVSSLQERNRQAAAAIRNTISSHPDYPLLFDPQTAGGLLAAVPAAETEACLHQLHRLGYPQSRCIGRVDAASVRPTITINE</sequence>
<dbReference type="GO" id="GO:0004756">
    <property type="term" value="F:selenide, water dikinase activity"/>
    <property type="evidence" value="ECO:0007669"/>
    <property type="project" value="UniProtKB-EC"/>
</dbReference>
<dbReference type="Pfam" id="PF07992">
    <property type="entry name" value="Pyr_redox_2"/>
    <property type="match status" value="1"/>
</dbReference>
<evidence type="ECO:0000256" key="5">
    <source>
        <dbReference type="ARBA" id="ARBA00023266"/>
    </source>
</evidence>
<name>A0A8J7AHL5_9CYAN</name>
<evidence type="ECO:0000256" key="4">
    <source>
        <dbReference type="ARBA" id="ARBA00022840"/>
    </source>
</evidence>
<dbReference type="InterPro" id="IPR017584">
    <property type="entry name" value="Pyridine_nucleo_diS_OxRdtase_N"/>
</dbReference>
<dbReference type="GO" id="GO:0016260">
    <property type="term" value="P:selenocysteine biosynthetic process"/>
    <property type="evidence" value="ECO:0007669"/>
    <property type="project" value="TreeGrafter"/>
</dbReference>
<organism evidence="9 10">
    <name type="scientific">Vasconcelosia minhoensis LEGE 07310</name>
    <dbReference type="NCBI Taxonomy" id="915328"/>
    <lineage>
        <taxon>Bacteria</taxon>
        <taxon>Bacillati</taxon>
        <taxon>Cyanobacteriota</taxon>
        <taxon>Cyanophyceae</taxon>
        <taxon>Nodosilineales</taxon>
        <taxon>Cymatolegaceae</taxon>
        <taxon>Vasconcelosia</taxon>
        <taxon>Vasconcelosia minhoensis</taxon>
    </lineage>
</organism>
<dbReference type="InterPro" id="IPR010918">
    <property type="entry name" value="PurM-like_C_dom"/>
</dbReference>
<dbReference type="InterPro" id="IPR004536">
    <property type="entry name" value="SPS/SelD"/>
</dbReference>
<dbReference type="SUPFAM" id="SSF55326">
    <property type="entry name" value="PurM N-terminal domain-like"/>
    <property type="match status" value="1"/>
</dbReference>
<dbReference type="InterPro" id="IPR023753">
    <property type="entry name" value="FAD/NAD-binding_dom"/>
</dbReference>
<feature type="domain" description="FAD/NAD(P)-binding" evidence="8">
    <location>
        <begin position="10"/>
        <end position="316"/>
    </location>
</feature>
<dbReference type="InterPro" id="IPR036921">
    <property type="entry name" value="PurM-like_N_sf"/>
</dbReference>
<dbReference type="GO" id="GO:0016491">
    <property type="term" value="F:oxidoreductase activity"/>
    <property type="evidence" value="ECO:0007669"/>
    <property type="project" value="InterPro"/>
</dbReference>
<accession>A0A8J7AHL5</accession>
<keyword evidence="1 9" id="KW-0808">Transferase</keyword>
<dbReference type="RefSeq" id="WP_193910059.1">
    <property type="nucleotide sequence ID" value="NZ_JADEXG010000051.1"/>
</dbReference>
<evidence type="ECO:0000313" key="9">
    <source>
        <dbReference type="EMBL" id="MBE9079271.1"/>
    </source>
</evidence>
<evidence type="ECO:0000259" key="8">
    <source>
        <dbReference type="Pfam" id="PF07992"/>
    </source>
</evidence>
<dbReference type="EC" id="2.7.9.3" evidence="9"/>
<dbReference type="CDD" id="cd02195">
    <property type="entry name" value="SelD"/>
    <property type="match status" value="1"/>
</dbReference>
<dbReference type="PANTHER" id="PTHR10256">
    <property type="entry name" value="SELENIDE, WATER DIKINASE"/>
    <property type="match status" value="1"/>
</dbReference>
<proteinExistence type="predicted"/>
<evidence type="ECO:0000259" key="7">
    <source>
        <dbReference type="Pfam" id="PF02769"/>
    </source>
</evidence>
<dbReference type="SUPFAM" id="SSF51905">
    <property type="entry name" value="FAD/NAD(P)-binding domain"/>
    <property type="match status" value="1"/>
</dbReference>
<dbReference type="NCBIfam" id="TIGR03169">
    <property type="entry name" value="Nterm_to_SelD"/>
    <property type="match status" value="1"/>
</dbReference>
<dbReference type="Gene3D" id="3.30.1330.10">
    <property type="entry name" value="PurM-like, N-terminal domain"/>
    <property type="match status" value="1"/>
</dbReference>
<keyword evidence="4" id="KW-0067">ATP-binding</keyword>
<dbReference type="PRINTS" id="PR00368">
    <property type="entry name" value="FADPNR"/>
</dbReference>
<feature type="domain" description="PurM-like N-terminal" evidence="6">
    <location>
        <begin position="450"/>
        <end position="559"/>
    </location>
</feature>
<dbReference type="EMBL" id="JADEXG010000051">
    <property type="protein sequence ID" value="MBE9079271.1"/>
    <property type="molecule type" value="Genomic_DNA"/>
</dbReference>
<dbReference type="NCBIfam" id="TIGR00476">
    <property type="entry name" value="selD"/>
    <property type="match status" value="1"/>
</dbReference>
<gene>
    <name evidence="9" type="primary">selD</name>
    <name evidence="9" type="ORF">IQ241_18540</name>
</gene>
<protein>
    <submittedName>
        <fullName evidence="9">Selenide, water dikinase SelD</fullName>
        <ecNumber evidence="9">2.7.9.3</ecNumber>
    </submittedName>
</protein>
<dbReference type="AlphaFoldDB" id="A0A8J7AHL5"/>
<dbReference type="PANTHER" id="PTHR10256:SF0">
    <property type="entry name" value="INACTIVE SELENIDE, WATER DIKINASE-LIKE PROTEIN-RELATED"/>
    <property type="match status" value="1"/>
</dbReference>
<dbReference type="InterPro" id="IPR016188">
    <property type="entry name" value="PurM-like_N"/>
</dbReference>
<keyword evidence="10" id="KW-1185">Reference proteome</keyword>
<keyword evidence="2" id="KW-0547">Nucleotide-binding</keyword>
<dbReference type="GO" id="GO:0005737">
    <property type="term" value="C:cytoplasm"/>
    <property type="evidence" value="ECO:0007669"/>
    <property type="project" value="TreeGrafter"/>
</dbReference>
<dbReference type="InterPro" id="IPR036676">
    <property type="entry name" value="PurM-like_C_sf"/>
</dbReference>
<dbReference type="SUPFAM" id="SSF56042">
    <property type="entry name" value="PurM C-terminal domain-like"/>
    <property type="match status" value="1"/>
</dbReference>
<keyword evidence="3" id="KW-0418">Kinase</keyword>
<dbReference type="Gene3D" id="3.50.50.100">
    <property type="match status" value="1"/>
</dbReference>
<evidence type="ECO:0000313" key="10">
    <source>
        <dbReference type="Proteomes" id="UP000636505"/>
    </source>
</evidence>
<evidence type="ECO:0000256" key="2">
    <source>
        <dbReference type="ARBA" id="ARBA00022741"/>
    </source>
</evidence>
<keyword evidence="5" id="KW-0711">Selenium</keyword>
<dbReference type="Pfam" id="PF02769">
    <property type="entry name" value="AIRS_C"/>
    <property type="match status" value="1"/>
</dbReference>
<dbReference type="GO" id="GO:0005524">
    <property type="term" value="F:ATP binding"/>
    <property type="evidence" value="ECO:0007669"/>
    <property type="project" value="UniProtKB-KW"/>
</dbReference>
<dbReference type="Pfam" id="PF00586">
    <property type="entry name" value="AIRS"/>
    <property type="match status" value="1"/>
</dbReference>
<dbReference type="Gene3D" id="3.90.650.10">
    <property type="entry name" value="PurM-like C-terminal domain"/>
    <property type="match status" value="1"/>
</dbReference>
<dbReference type="Proteomes" id="UP000636505">
    <property type="component" value="Unassembled WGS sequence"/>
</dbReference>
<feature type="domain" description="PurM-like C-terminal" evidence="7">
    <location>
        <begin position="571"/>
        <end position="741"/>
    </location>
</feature>
<evidence type="ECO:0000256" key="1">
    <source>
        <dbReference type="ARBA" id="ARBA00022679"/>
    </source>
</evidence>
<evidence type="ECO:0000256" key="3">
    <source>
        <dbReference type="ARBA" id="ARBA00022777"/>
    </source>
</evidence>